<dbReference type="EMBL" id="BAAFSV010000004">
    <property type="protein sequence ID" value="GAB1317003.1"/>
    <property type="molecule type" value="Genomic_DNA"/>
</dbReference>
<name>A0ABQ0GGX4_9PEZI</name>
<organism evidence="1 2">
    <name type="scientific">Madurella fahalii</name>
    <dbReference type="NCBI Taxonomy" id="1157608"/>
    <lineage>
        <taxon>Eukaryota</taxon>
        <taxon>Fungi</taxon>
        <taxon>Dikarya</taxon>
        <taxon>Ascomycota</taxon>
        <taxon>Pezizomycotina</taxon>
        <taxon>Sordariomycetes</taxon>
        <taxon>Sordariomycetidae</taxon>
        <taxon>Sordariales</taxon>
        <taxon>Sordariales incertae sedis</taxon>
        <taxon>Madurella</taxon>
    </lineage>
</organism>
<dbReference type="PROSITE" id="PS51450">
    <property type="entry name" value="LRR"/>
    <property type="match status" value="1"/>
</dbReference>
<evidence type="ECO:0000313" key="2">
    <source>
        <dbReference type="Proteomes" id="UP001628179"/>
    </source>
</evidence>
<gene>
    <name evidence="1" type="ORF">MFIFM68171_07213</name>
</gene>
<accession>A0ABQ0GGX4</accession>
<dbReference type="InterPro" id="IPR001611">
    <property type="entry name" value="Leu-rich_rpt"/>
</dbReference>
<sequence length="631" mass="71380">MPSLSGEPADGKRARLTEMPAEILRNITSELVPMSGVWDTGANTDPQTRIISRTPIQGLQSRQIHAGRFSNLLQLALTCGTLSVFAREALYSRVRIDKYRTLIKLAYRLSQNTAGMRFNAGFVNRLEVDMHVERAWEETFYGWYAESASPWDEFRRKTLDYIRSVLSNEGQYQWLFDEPAFELCPSLAELRERVLLGNGINPGGYIDPVVATFFVILCHLPNLRTLVLRYNHIMDAPGYRFLGTRQVWIGANRYYRTIFRLISEATASNAASGITKSTAPPGTWPCPSLEHVEVYGIPGWRSPRRFELEYAPAWSFQTFPGLKSIKICIGRSAPAQGPTSAFSEGLAGDVVLSLEPEGWEQQHMKACVANLERIELDNTPFDFETLEQALTDAKQLRTLSIKIDNAGPTGEANPDANWNTVLPICSSRLESLDMLISWCRTAENDTFFFGPRRKLTCLPKMTQLRTLRTNLRSLFGGFAPLGGWQGDATLRIEKELEHRHERINAASAVELPASLEKLVLVEEGDARPATNGLPIWDDAWYDNAEAAGRIYSEQLKRFADKCKRGRWEKNWRINEITMLAVARRMGDMESGLDREGVVDAFAKVNGLRFQWGWKDEAEHSDQVTSFRPSRR</sequence>
<proteinExistence type="predicted"/>
<dbReference type="GeneID" id="98177956"/>
<protein>
    <submittedName>
        <fullName evidence="1">Uncharacterized protein</fullName>
    </submittedName>
</protein>
<dbReference type="RefSeq" id="XP_070918734.1">
    <property type="nucleotide sequence ID" value="XM_071062633.1"/>
</dbReference>
<comment type="caution">
    <text evidence="1">The sequence shown here is derived from an EMBL/GenBank/DDBJ whole genome shotgun (WGS) entry which is preliminary data.</text>
</comment>
<reference evidence="1 2" key="1">
    <citation type="submission" date="2024-09" db="EMBL/GenBank/DDBJ databases">
        <title>Itraconazole resistance in Madurella fahalii resulting from another homologue of gene encoding cytochrome P450 14-alpha sterol demethylase (CYP51).</title>
        <authorList>
            <person name="Yoshioka I."/>
            <person name="Fahal A.H."/>
            <person name="Kaneko S."/>
            <person name="Yaguchi T."/>
        </authorList>
    </citation>
    <scope>NUCLEOTIDE SEQUENCE [LARGE SCALE GENOMIC DNA]</scope>
    <source>
        <strain evidence="1 2">IFM 68171</strain>
    </source>
</reference>
<dbReference type="Proteomes" id="UP001628179">
    <property type="component" value="Unassembled WGS sequence"/>
</dbReference>
<evidence type="ECO:0000313" key="1">
    <source>
        <dbReference type="EMBL" id="GAB1317003.1"/>
    </source>
</evidence>
<keyword evidence="2" id="KW-1185">Reference proteome</keyword>
<dbReference type="SUPFAM" id="SSF52047">
    <property type="entry name" value="RNI-like"/>
    <property type="match status" value="1"/>
</dbReference>